<evidence type="ECO:0000313" key="3">
    <source>
        <dbReference type="EMBL" id="SEG45831.1"/>
    </source>
</evidence>
<keyword evidence="2" id="KW-0472">Membrane</keyword>
<organism evidence="3 4">
    <name type="scientific">Thermomonospora echinospora</name>
    <dbReference type="NCBI Taxonomy" id="1992"/>
    <lineage>
        <taxon>Bacteria</taxon>
        <taxon>Bacillati</taxon>
        <taxon>Actinomycetota</taxon>
        <taxon>Actinomycetes</taxon>
        <taxon>Streptosporangiales</taxon>
        <taxon>Thermomonosporaceae</taxon>
        <taxon>Thermomonospora</taxon>
    </lineage>
</organism>
<evidence type="ECO:0000256" key="2">
    <source>
        <dbReference type="SAM" id="Phobius"/>
    </source>
</evidence>
<feature type="region of interest" description="Disordered" evidence="1">
    <location>
        <begin position="55"/>
        <end position="102"/>
    </location>
</feature>
<dbReference type="Proteomes" id="UP000236723">
    <property type="component" value="Unassembled WGS sequence"/>
</dbReference>
<feature type="compositionally biased region" description="Low complexity" evidence="1">
    <location>
        <begin position="73"/>
        <end position="91"/>
    </location>
</feature>
<keyword evidence="4" id="KW-1185">Reference proteome</keyword>
<proteinExistence type="predicted"/>
<dbReference type="RefSeq" id="WP_200827240.1">
    <property type="nucleotide sequence ID" value="NZ_FNVO01000005.1"/>
</dbReference>
<keyword evidence="2" id="KW-1133">Transmembrane helix</keyword>
<name>A0A1H6ABJ9_9ACTN</name>
<accession>A0A1H6ABJ9</accession>
<reference evidence="4" key="1">
    <citation type="submission" date="2016-10" db="EMBL/GenBank/DDBJ databases">
        <authorList>
            <person name="Varghese N."/>
            <person name="Submissions S."/>
        </authorList>
    </citation>
    <scope>NUCLEOTIDE SEQUENCE [LARGE SCALE GENOMIC DNA]</scope>
    <source>
        <strain evidence="4">DSM 43163</strain>
    </source>
</reference>
<sequence>MSVALLLAEPGNDFPLNDDTVSPGLLGFAVFAALCVAVFLLIRSMNRQMRKIQAPRQADLDQEAWERNRAAEPAKAAEPAGTAKAGKAAGQADRDSGDDGRD</sequence>
<keyword evidence="2" id="KW-0812">Transmembrane</keyword>
<evidence type="ECO:0000256" key="1">
    <source>
        <dbReference type="SAM" id="MobiDB-lite"/>
    </source>
</evidence>
<dbReference type="EMBL" id="FNVO01000005">
    <property type="protein sequence ID" value="SEG45831.1"/>
    <property type="molecule type" value="Genomic_DNA"/>
</dbReference>
<evidence type="ECO:0000313" key="4">
    <source>
        <dbReference type="Proteomes" id="UP000236723"/>
    </source>
</evidence>
<feature type="transmembrane region" description="Helical" evidence="2">
    <location>
        <begin position="20"/>
        <end position="42"/>
    </location>
</feature>
<gene>
    <name evidence="3" type="ORF">SAMN04489712_105326</name>
</gene>
<feature type="compositionally biased region" description="Basic and acidic residues" evidence="1">
    <location>
        <begin position="92"/>
        <end position="102"/>
    </location>
</feature>
<dbReference type="AlphaFoldDB" id="A0A1H6ABJ9"/>
<protein>
    <submittedName>
        <fullName evidence="3">Uncharacterized protein</fullName>
    </submittedName>
</protein>